<dbReference type="InterPro" id="IPR038506">
    <property type="entry name" value="GLE1-like_sf"/>
</dbReference>
<dbReference type="GO" id="GO:0044614">
    <property type="term" value="C:nuclear pore cytoplasmic filaments"/>
    <property type="evidence" value="ECO:0007669"/>
    <property type="project" value="TreeGrafter"/>
</dbReference>
<dbReference type="GO" id="GO:0005737">
    <property type="term" value="C:cytoplasm"/>
    <property type="evidence" value="ECO:0007669"/>
    <property type="project" value="TreeGrafter"/>
</dbReference>
<reference evidence="12 13" key="2">
    <citation type="submission" date="2015-05" db="EMBL/GenBank/DDBJ databases">
        <authorList>
            <person name="Morales-Cruz A."/>
            <person name="Amrine K.C."/>
            <person name="Cantu D."/>
        </authorList>
    </citation>
    <scope>NUCLEOTIDE SEQUENCE [LARGE SCALE GENOMIC DNA]</scope>
    <source>
        <strain evidence="12">UCRPC4</strain>
    </source>
</reference>
<dbReference type="Proteomes" id="UP000053317">
    <property type="component" value="Unassembled WGS sequence"/>
</dbReference>
<keyword evidence="8" id="KW-0539">Nucleus</keyword>
<evidence type="ECO:0000256" key="2">
    <source>
        <dbReference type="ARBA" id="ARBA00011056"/>
    </source>
</evidence>
<dbReference type="AlphaFoldDB" id="A0A0G2EUX5"/>
<dbReference type="EMBL" id="LCWF01000038">
    <property type="protein sequence ID" value="KKY25906.1"/>
    <property type="molecule type" value="Genomic_DNA"/>
</dbReference>
<evidence type="ECO:0000256" key="1">
    <source>
        <dbReference type="ARBA" id="ARBA00004567"/>
    </source>
</evidence>
<evidence type="ECO:0000256" key="3">
    <source>
        <dbReference type="ARBA" id="ARBA00022448"/>
    </source>
</evidence>
<keyword evidence="5" id="KW-0653">Protein transport</keyword>
<feature type="compositionally biased region" description="Low complexity" evidence="11">
    <location>
        <begin position="192"/>
        <end position="207"/>
    </location>
</feature>
<evidence type="ECO:0000256" key="11">
    <source>
        <dbReference type="SAM" id="MobiDB-lite"/>
    </source>
</evidence>
<organism evidence="12 13">
    <name type="scientific">Phaeomoniella chlamydospora</name>
    <name type="common">Phaeoacremonium chlamydosporum</name>
    <dbReference type="NCBI Taxonomy" id="158046"/>
    <lineage>
        <taxon>Eukaryota</taxon>
        <taxon>Fungi</taxon>
        <taxon>Dikarya</taxon>
        <taxon>Ascomycota</taxon>
        <taxon>Pezizomycotina</taxon>
        <taxon>Eurotiomycetes</taxon>
        <taxon>Chaetothyriomycetidae</taxon>
        <taxon>Phaeomoniellales</taxon>
        <taxon>Phaeomoniellaceae</taxon>
        <taxon>Phaeomoniella</taxon>
    </lineage>
</organism>
<feature type="region of interest" description="Disordered" evidence="11">
    <location>
        <begin position="78"/>
        <end position="211"/>
    </location>
</feature>
<reference evidence="12 13" key="1">
    <citation type="submission" date="2015-05" db="EMBL/GenBank/DDBJ databases">
        <title>Distinctive expansion of gene families associated with plant cell wall degradation and secondary metabolism in the genomes of grapevine trunk pathogens.</title>
        <authorList>
            <person name="Lawrence D.P."/>
            <person name="Travadon R."/>
            <person name="Rolshausen P.E."/>
            <person name="Baumgartner K."/>
        </authorList>
    </citation>
    <scope>NUCLEOTIDE SEQUENCE [LARGE SCALE GENOMIC DNA]</scope>
    <source>
        <strain evidence="12">UCRPC4</strain>
    </source>
</reference>
<evidence type="ECO:0000256" key="5">
    <source>
        <dbReference type="ARBA" id="ARBA00022927"/>
    </source>
</evidence>
<dbReference type="GO" id="GO:0016973">
    <property type="term" value="P:poly(A)+ mRNA export from nucleus"/>
    <property type="evidence" value="ECO:0007669"/>
    <property type="project" value="InterPro"/>
</dbReference>
<comment type="similarity">
    <text evidence="2">Belongs to the GLE1 family.</text>
</comment>
<dbReference type="Gene3D" id="1.25.40.510">
    <property type="entry name" value="GLE1-like"/>
    <property type="match status" value="1"/>
</dbReference>
<dbReference type="Pfam" id="PF07817">
    <property type="entry name" value="GLE1"/>
    <property type="match status" value="1"/>
</dbReference>
<evidence type="ECO:0000256" key="9">
    <source>
        <dbReference type="ARBA" id="ARBA00026227"/>
    </source>
</evidence>
<keyword evidence="7" id="KW-0906">Nuclear pore complex</keyword>
<keyword evidence="13" id="KW-1185">Reference proteome</keyword>
<gene>
    <name evidence="12" type="ORF">UCRPC4_g01597</name>
</gene>
<dbReference type="InterPro" id="IPR012476">
    <property type="entry name" value="GLE1"/>
</dbReference>
<proteinExistence type="inferred from homology"/>
<dbReference type="GO" id="GO:0031369">
    <property type="term" value="F:translation initiation factor binding"/>
    <property type="evidence" value="ECO:0007669"/>
    <property type="project" value="TreeGrafter"/>
</dbReference>
<evidence type="ECO:0000256" key="8">
    <source>
        <dbReference type="ARBA" id="ARBA00023242"/>
    </source>
</evidence>
<dbReference type="GO" id="GO:0000822">
    <property type="term" value="F:inositol hexakisphosphate binding"/>
    <property type="evidence" value="ECO:0007669"/>
    <property type="project" value="TreeGrafter"/>
</dbReference>
<evidence type="ECO:0000256" key="4">
    <source>
        <dbReference type="ARBA" id="ARBA00022816"/>
    </source>
</evidence>
<protein>
    <recommendedName>
        <fullName evidence="9">mRNA export factor GLE1</fullName>
    </recommendedName>
    <alternativeName>
        <fullName evidence="10">Nucleoporin GLE1</fullName>
    </alternativeName>
</protein>
<dbReference type="PANTHER" id="PTHR12960:SF0">
    <property type="entry name" value="MRNA EXPORT FACTOR GLE1"/>
    <property type="match status" value="1"/>
</dbReference>
<evidence type="ECO:0000256" key="10">
    <source>
        <dbReference type="ARBA" id="ARBA00029983"/>
    </source>
</evidence>
<name>A0A0G2EUX5_PHACM</name>
<keyword evidence="3" id="KW-0813">Transport</keyword>
<evidence type="ECO:0000256" key="7">
    <source>
        <dbReference type="ARBA" id="ARBA00023132"/>
    </source>
</evidence>
<feature type="compositionally biased region" description="Basic and acidic residues" evidence="11">
    <location>
        <begin position="78"/>
        <end position="184"/>
    </location>
</feature>
<comment type="caution">
    <text evidence="12">The sequence shown here is derived from an EMBL/GenBank/DDBJ whole genome shotgun (WGS) entry which is preliminary data.</text>
</comment>
<comment type="subcellular location">
    <subcellularLocation>
        <location evidence="1">Nucleus</location>
        <location evidence="1">Nuclear pore complex</location>
    </subcellularLocation>
</comment>
<keyword evidence="6" id="KW-0811">Translocation</keyword>
<evidence type="ECO:0000256" key="6">
    <source>
        <dbReference type="ARBA" id="ARBA00023010"/>
    </source>
</evidence>
<dbReference type="GO" id="GO:0005543">
    <property type="term" value="F:phospholipid binding"/>
    <property type="evidence" value="ECO:0007669"/>
    <property type="project" value="TreeGrafter"/>
</dbReference>
<evidence type="ECO:0000313" key="13">
    <source>
        <dbReference type="Proteomes" id="UP000053317"/>
    </source>
</evidence>
<accession>A0A0G2EUX5</accession>
<sequence>MAQSLQLLRDLERTLDNIQIHEAEELKAHAYERRSWYGQLDHWDQERAKQDFAALDAATARHEAIRSEAEKELERYYKRVEDEERKRREEEERILKEKRAREKAAKEQREREEAARKAAELKAKEEAERKAAEAKAKADAAEKARKEREETEARELAENARKDKEDAERKTAAEKAKHEEDARIRQMQTQQAPAAVSATTMSSSARTNPGVEARHQRYLEIHQRLKEFRRNFWEECKKNKDIKTKVGDLRRSIKTSVGQLVEPTPESKGANAKPTLTIRTAMQQATQLQAPPVNLNDFLLNPVDSSAGPPQAPSVLIYALNIFSKAIITQFSNESGVNTKAAEPAGILVASVFSQPEMQYGGRPLIDILLAKMHKVCPVLFGIYGPEKTAEGKQRLGWRKEDGAFVSDNRHGERMTGLGAGFAAIALRNFSKSTHKNPYPPANYWEAFATILNTPANHVQPSHLLVLKGMIENGSERFITFFNSAGLVALRRALRDLPASLPANLQKSPACSALALLSETLKRDKQIELF</sequence>
<keyword evidence="4" id="KW-0509">mRNA transport</keyword>
<dbReference type="GO" id="GO:0015031">
    <property type="term" value="P:protein transport"/>
    <property type="evidence" value="ECO:0007669"/>
    <property type="project" value="UniProtKB-KW"/>
</dbReference>
<dbReference type="PANTHER" id="PTHR12960">
    <property type="entry name" value="GLE-1-RELATED"/>
    <property type="match status" value="1"/>
</dbReference>
<evidence type="ECO:0000313" key="12">
    <source>
        <dbReference type="EMBL" id="KKY25906.1"/>
    </source>
</evidence>
<dbReference type="OrthoDB" id="420884at2759"/>